<dbReference type="AlphaFoldDB" id="A0A1H3GJ87"/>
<dbReference type="STRING" id="762486.SAMN05444411_11456"/>
<accession>A0A1H3GJ87</accession>
<dbReference type="SUPFAM" id="SSF46689">
    <property type="entry name" value="Homeodomain-like"/>
    <property type="match status" value="1"/>
</dbReference>
<dbReference type="EMBL" id="FNNJ01000014">
    <property type="protein sequence ID" value="SDY03422.1"/>
    <property type="molecule type" value="Genomic_DNA"/>
</dbReference>
<organism evidence="4 5">
    <name type="scientific">Lutibacter oricola</name>
    <dbReference type="NCBI Taxonomy" id="762486"/>
    <lineage>
        <taxon>Bacteria</taxon>
        <taxon>Pseudomonadati</taxon>
        <taxon>Bacteroidota</taxon>
        <taxon>Flavobacteriia</taxon>
        <taxon>Flavobacteriales</taxon>
        <taxon>Flavobacteriaceae</taxon>
        <taxon>Lutibacter</taxon>
    </lineage>
</organism>
<evidence type="ECO:0000256" key="1">
    <source>
        <dbReference type="ARBA" id="ARBA00023125"/>
    </source>
</evidence>
<keyword evidence="1 2" id="KW-0238">DNA-binding</keyword>
<dbReference type="GO" id="GO:0003677">
    <property type="term" value="F:DNA binding"/>
    <property type="evidence" value="ECO:0007669"/>
    <property type="project" value="UniProtKB-UniRule"/>
</dbReference>
<protein>
    <submittedName>
        <fullName evidence="4">Transcriptional regulator, TetR family</fullName>
    </submittedName>
</protein>
<feature type="domain" description="HTH tetR-type" evidence="3">
    <location>
        <begin position="24"/>
        <end position="84"/>
    </location>
</feature>
<evidence type="ECO:0000313" key="4">
    <source>
        <dbReference type="EMBL" id="SDY03422.1"/>
    </source>
</evidence>
<gene>
    <name evidence="4" type="ORF">SAMN05444411_11456</name>
</gene>
<dbReference type="Gene3D" id="1.10.357.10">
    <property type="entry name" value="Tetracycline Repressor, domain 2"/>
    <property type="match status" value="1"/>
</dbReference>
<evidence type="ECO:0000256" key="2">
    <source>
        <dbReference type="PROSITE-ProRule" id="PRU00335"/>
    </source>
</evidence>
<sequence>MNECLFIYLHKLKKQTNMARKIDEDKLVRIKNATMKTIVDYGIEKTTIAMIAKNANVSGGYLYRLYSGKQALIEELYYDKVVALNNELEFLIGLNPTSASSIIEAFIQNRIVFALNEAEASKFYYQLLHNNNFNVNDDLKNRNIALIEIIKNIGVKTGEIHKNVSILQIHFHLFMYVVDYIHFNLKNAFANGTIADSDVQYLTQNILNILKKPN</sequence>
<feature type="DNA-binding region" description="H-T-H motif" evidence="2">
    <location>
        <begin position="47"/>
        <end position="66"/>
    </location>
</feature>
<evidence type="ECO:0000313" key="5">
    <source>
        <dbReference type="Proteomes" id="UP000199595"/>
    </source>
</evidence>
<dbReference type="InterPro" id="IPR001647">
    <property type="entry name" value="HTH_TetR"/>
</dbReference>
<name>A0A1H3GJ87_9FLAO</name>
<dbReference type="Proteomes" id="UP000199595">
    <property type="component" value="Unassembled WGS sequence"/>
</dbReference>
<dbReference type="PROSITE" id="PS50977">
    <property type="entry name" value="HTH_TETR_2"/>
    <property type="match status" value="1"/>
</dbReference>
<dbReference type="InterPro" id="IPR009057">
    <property type="entry name" value="Homeodomain-like_sf"/>
</dbReference>
<evidence type="ECO:0000259" key="3">
    <source>
        <dbReference type="PROSITE" id="PS50977"/>
    </source>
</evidence>
<proteinExistence type="predicted"/>
<dbReference type="Pfam" id="PF00440">
    <property type="entry name" value="TetR_N"/>
    <property type="match status" value="1"/>
</dbReference>
<reference evidence="5" key="1">
    <citation type="submission" date="2016-10" db="EMBL/GenBank/DDBJ databases">
        <authorList>
            <person name="Varghese N."/>
            <person name="Submissions S."/>
        </authorList>
    </citation>
    <scope>NUCLEOTIDE SEQUENCE [LARGE SCALE GENOMIC DNA]</scope>
    <source>
        <strain evidence="5">DSM 24956</strain>
    </source>
</reference>
<dbReference type="OrthoDB" id="494991at2"/>
<keyword evidence="5" id="KW-1185">Reference proteome</keyword>